<dbReference type="EMBL" id="CP011390">
    <property type="protein sequence ID" value="ANE49182.1"/>
    <property type="molecule type" value="Genomic_DNA"/>
</dbReference>
<keyword evidence="2" id="KW-1185">Reference proteome</keyword>
<name>A0A172TQC6_9BACT</name>
<dbReference type="RefSeq" id="WP_066401240.1">
    <property type="nucleotide sequence ID" value="NZ_CP011390.1"/>
</dbReference>
<sequence>MERNSLRLDAPWDEVKEMLKELNTDLTDEDLEYRPNGEQEMLERVARKLDQDVPHVRDWIESVSSNRGLAH</sequence>
<organism evidence="1 2">
    <name type="scientific">Flavisolibacter tropicus</name>
    <dbReference type="NCBI Taxonomy" id="1492898"/>
    <lineage>
        <taxon>Bacteria</taxon>
        <taxon>Pseudomonadati</taxon>
        <taxon>Bacteroidota</taxon>
        <taxon>Chitinophagia</taxon>
        <taxon>Chitinophagales</taxon>
        <taxon>Chitinophagaceae</taxon>
        <taxon>Flavisolibacter</taxon>
    </lineage>
</organism>
<reference evidence="2" key="1">
    <citation type="submission" date="2015-01" db="EMBL/GenBank/DDBJ databases">
        <title>Flavisolibacter sp./LCS9/ whole genome sequencing.</title>
        <authorList>
            <person name="Kim M.K."/>
            <person name="Srinivasan S."/>
            <person name="Lee J.-J."/>
        </authorList>
    </citation>
    <scope>NUCLEOTIDE SEQUENCE [LARGE SCALE GENOMIC DNA]</scope>
    <source>
        <strain evidence="2">LCS9</strain>
    </source>
</reference>
<accession>A0A172TQC6</accession>
<dbReference type="OrthoDB" id="678790at2"/>
<reference evidence="1 2" key="2">
    <citation type="journal article" date="2016" name="Int. J. Syst. Evol. Microbiol.">
        <title>Flavisolibacter tropicus sp. nov., isolated from tropical soil.</title>
        <authorList>
            <person name="Lee J.J."/>
            <person name="Kang M.S."/>
            <person name="Kim G.S."/>
            <person name="Lee C.S."/>
            <person name="Lim S."/>
            <person name="Lee J."/>
            <person name="Roh S.H."/>
            <person name="Kang H."/>
            <person name="Ha J.M."/>
            <person name="Bae S."/>
            <person name="Jung H.Y."/>
            <person name="Kim M.K."/>
        </authorList>
    </citation>
    <scope>NUCLEOTIDE SEQUENCE [LARGE SCALE GENOMIC DNA]</scope>
    <source>
        <strain evidence="1 2">LCS9</strain>
    </source>
</reference>
<dbReference type="Proteomes" id="UP000077177">
    <property type="component" value="Chromosome"/>
</dbReference>
<proteinExistence type="predicted"/>
<evidence type="ECO:0008006" key="3">
    <source>
        <dbReference type="Google" id="ProtNLM"/>
    </source>
</evidence>
<evidence type="ECO:0000313" key="1">
    <source>
        <dbReference type="EMBL" id="ANE49182.1"/>
    </source>
</evidence>
<gene>
    <name evidence="1" type="ORF">SY85_00355</name>
</gene>
<dbReference type="AlphaFoldDB" id="A0A172TQC6"/>
<protein>
    <recommendedName>
        <fullName evidence="3">General stress protein CsbD</fullName>
    </recommendedName>
</protein>
<evidence type="ECO:0000313" key="2">
    <source>
        <dbReference type="Proteomes" id="UP000077177"/>
    </source>
</evidence>
<dbReference type="KEGG" id="fla:SY85_00355"/>